<sequence>MSKRTREERESIATPQKIDIKRRKSEEDVVDAAEVETTPTKPVTGIKWTPSEEDVADAVAEAAEETKAIAAETQVVADEIKAAEKEVEELKEEVKADENDTKQESKEVGKEAGDAGSKQESNADNNTETKADETTGTKADETIETKAGETAETVTESATETKLAKAAETKTESSAPETKDTNGDSKPKHVFGTNSKFSGGFGAFKGGSLWGKPASTTTSSITTPASPAPAAASTGSSGYVFGSATKYSGGFSSVLNNLKKDDTKSDNPWAEKKKEDKTEDKKTDKDGEDKNDKDKDADDKEKEKEQELEKEKEAEHYIGVSAPLAKKESMETGEEGEESIYTCRAKLYYFDLTNTTEGWKERGVGQVHINKLKPEDVTETCSGRIVMRTDAVHRVVLNMGLVKGLEVQAGMGASLSSDKVVRISTIEDNKPVQYALKTGNPDAAKQLLAGIKGLIPV</sequence>
<feature type="region of interest" description="Disordered" evidence="4">
    <location>
        <begin position="1"/>
        <end position="47"/>
    </location>
</feature>
<reference evidence="6 7" key="1">
    <citation type="journal article" date="2004" name="Nature">
        <title>Genome evolution in yeasts.</title>
        <authorList>
            <consortium name="Genolevures"/>
            <person name="Dujon B."/>
            <person name="Sherman D."/>
            <person name="Fischer G."/>
            <person name="Durrens P."/>
            <person name="Casaregola S."/>
            <person name="Lafontaine I."/>
            <person name="de Montigny J."/>
            <person name="Marck C."/>
            <person name="Neuveglise C."/>
            <person name="Talla E."/>
            <person name="Goffard N."/>
            <person name="Frangeul L."/>
            <person name="Aigle M."/>
            <person name="Anthouard V."/>
            <person name="Babour A."/>
            <person name="Barbe V."/>
            <person name="Barnay S."/>
            <person name="Blanchin S."/>
            <person name="Beckerich J.M."/>
            <person name="Beyne E."/>
            <person name="Bleykasten C."/>
            <person name="Boisrame A."/>
            <person name="Boyer J."/>
            <person name="Cattolico L."/>
            <person name="Confanioleri F."/>
            <person name="de Daruvar A."/>
            <person name="Despons L."/>
            <person name="Fabre E."/>
            <person name="Fairhead C."/>
            <person name="Ferry-Dumazet H."/>
            <person name="Groppi A."/>
            <person name="Hantraye F."/>
            <person name="Hennequin C."/>
            <person name="Jauniaux N."/>
            <person name="Joyet P."/>
            <person name="Kachouri R."/>
            <person name="Kerrest A."/>
            <person name="Koszul R."/>
            <person name="Lemaire M."/>
            <person name="Lesur I."/>
            <person name="Ma L."/>
            <person name="Muller H."/>
            <person name="Nicaud J.M."/>
            <person name="Nikolski M."/>
            <person name="Oztas S."/>
            <person name="Ozier-Kalogeropoulos O."/>
            <person name="Pellenz S."/>
            <person name="Potier S."/>
            <person name="Richard G.F."/>
            <person name="Straub M.L."/>
            <person name="Suleau A."/>
            <person name="Swennene D."/>
            <person name="Tekaia F."/>
            <person name="Wesolowski-Louvel M."/>
            <person name="Westhof E."/>
            <person name="Wirth B."/>
            <person name="Zeniou-Meyer M."/>
            <person name="Zivanovic I."/>
            <person name="Bolotin-Fukuhara M."/>
            <person name="Thierry A."/>
            <person name="Bouchier C."/>
            <person name="Caudron B."/>
            <person name="Scarpelli C."/>
            <person name="Gaillardin C."/>
            <person name="Weissenbach J."/>
            <person name="Wincker P."/>
            <person name="Souciet J.L."/>
        </authorList>
    </citation>
    <scope>NUCLEOTIDE SEQUENCE [LARGE SCALE GENOMIC DNA]</scope>
    <source>
        <strain evidence="7">CLIB 122 / E 150</strain>
    </source>
</reference>
<evidence type="ECO:0000313" key="7">
    <source>
        <dbReference type="Proteomes" id="UP000001300"/>
    </source>
</evidence>
<dbReference type="InterPro" id="IPR011993">
    <property type="entry name" value="PH-like_dom_sf"/>
</dbReference>
<feature type="region of interest" description="Disordered" evidence="4">
    <location>
        <begin position="86"/>
        <end position="239"/>
    </location>
</feature>
<dbReference type="Pfam" id="PF00638">
    <property type="entry name" value="Ran_BP1"/>
    <property type="match status" value="1"/>
</dbReference>
<dbReference type="HOGENOM" id="CLU_598802_0_0_1"/>
<dbReference type="GO" id="GO:0006611">
    <property type="term" value="P:protein export from nucleus"/>
    <property type="evidence" value="ECO:0007669"/>
    <property type="project" value="UniProtKB-ARBA"/>
</dbReference>
<dbReference type="VEuPathDB" id="FungiDB:YALI0_E10901g"/>
<dbReference type="OMA" id="NMDKRGV"/>
<keyword evidence="2" id="KW-0597">Phosphoprotein</keyword>
<feature type="compositionally biased region" description="Basic and acidic residues" evidence="4">
    <location>
        <begin position="258"/>
        <end position="316"/>
    </location>
</feature>
<dbReference type="InterPro" id="IPR000156">
    <property type="entry name" value="Ran_bind_dom"/>
</dbReference>
<evidence type="ECO:0000256" key="3">
    <source>
        <dbReference type="ARBA" id="ARBA00023242"/>
    </source>
</evidence>
<organism evidence="6 7">
    <name type="scientific">Yarrowia lipolytica (strain CLIB 122 / E 150)</name>
    <name type="common">Yeast</name>
    <name type="synonym">Candida lipolytica</name>
    <dbReference type="NCBI Taxonomy" id="284591"/>
    <lineage>
        <taxon>Eukaryota</taxon>
        <taxon>Fungi</taxon>
        <taxon>Dikarya</taxon>
        <taxon>Ascomycota</taxon>
        <taxon>Saccharomycotina</taxon>
        <taxon>Dipodascomycetes</taxon>
        <taxon>Dipodascales</taxon>
        <taxon>Dipodascales incertae sedis</taxon>
        <taxon>Yarrowia</taxon>
    </lineage>
</organism>
<dbReference type="Proteomes" id="UP000001300">
    <property type="component" value="Chromosome E"/>
</dbReference>
<feature type="compositionally biased region" description="Gly residues" evidence="4">
    <location>
        <begin position="199"/>
        <end position="209"/>
    </location>
</feature>
<dbReference type="FunCoup" id="Q6C6B2">
    <property type="interactions" value="176"/>
</dbReference>
<evidence type="ECO:0000256" key="4">
    <source>
        <dbReference type="SAM" id="MobiDB-lite"/>
    </source>
</evidence>
<dbReference type="SMART" id="SM00160">
    <property type="entry name" value="RanBD"/>
    <property type="match status" value="1"/>
</dbReference>
<dbReference type="PANTHER" id="PTHR23138">
    <property type="entry name" value="RAN BINDING PROTEIN"/>
    <property type="match status" value="1"/>
</dbReference>
<gene>
    <name evidence="6" type="ORF">YALI0_E10901g</name>
</gene>
<dbReference type="RefSeq" id="XP_503800.3">
    <property type="nucleotide sequence ID" value="XM_503800.3"/>
</dbReference>
<dbReference type="EMBL" id="CR382131">
    <property type="protein sequence ID" value="CAG79391.1"/>
    <property type="molecule type" value="Genomic_DNA"/>
</dbReference>
<feature type="compositionally biased region" description="Basic and acidic residues" evidence="4">
    <location>
        <begin position="127"/>
        <end position="149"/>
    </location>
</feature>
<comment type="subcellular location">
    <subcellularLocation>
        <location evidence="1">Nucleus</location>
    </subcellularLocation>
</comment>
<dbReference type="Gene3D" id="2.30.29.30">
    <property type="entry name" value="Pleckstrin-homology domain (PH domain)/Phosphotyrosine-binding domain (PTB)"/>
    <property type="match status" value="1"/>
</dbReference>
<feature type="compositionally biased region" description="Basic and acidic residues" evidence="4">
    <location>
        <begin position="162"/>
        <end position="187"/>
    </location>
</feature>
<dbReference type="PROSITE" id="PS50196">
    <property type="entry name" value="RANBD1"/>
    <property type="match status" value="1"/>
</dbReference>
<dbReference type="InParanoid" id="Q6C6B2"/>
<feature type="compositionally biased region" description="Basic and acidic residues" evidence="4">
    <location>
        <begin position="92"/>
        <end position="113"/>
    </location>
</feature>
<evidence type="ECO:0000256" key="1">
    <source>
        <dbReference type="ARBA" id="ARBA00004123"/>
    </source>
</evidence>
<evidence type="ECO:0000256" key="2">
    <source>
        <dbReference type="ARBA" id="ARBA00022553"/>
    </source>
</evidence>
<name>Q6C6B2_YARLI</name>
<dbReference type="GO" id="GO:0006607">
    <property type="term" value="P:NLS-bearing protein import into nucleus"/>
    <property type="evidence" value="ECO:0000318"/>
    <property type="project" value="GO_Central"/>
</dbReference>
<proteinExistence type="predicted"/>
<dbReference type="PANTHER" id="PTHR23138:SF142">
    <property type="entry name" value="RAN-BINDING PROTEIN 3B-RELATED"/>
    <property type="match status" value="1"/>
</dbReference>
<dbReference type="InterPro" id="IPR045255">
    <property type="entry name" value="RanBP1-like"/>
</dbReference>
<feature type="compositionally biased region" description="Low complexity" evidence="4">
    <location>
        <begin position="150"/>
        <end position="161"/>
    </location>
</feature>
<feature type="region of interest" description="Disordered" evidence="4">
    <location>
        <begin position="252"/>
        <end position="333"/>
    </location>
</feature>
<keyword evidence="7" id="KW-1185">Reference proteome</keyword>
<feature type="compositionally biased region" description="Basic and acidic residues" evidence="4">
    <location>
        <begin position="1"/>
        <end position="11"/>
    </location>
</feature>
<dbReference type="KEGG" id="yli:2912730"/>
<protein>
    <submittedName>
        <fullName evidence="6">YALI0E10901p</fullName>
    </submittedName>
</protein>
<dbReference type="OrthoDB" id="411251at2759"/>
<dbReference type="AlphaFoldDB" id="Q6C6B2"/>
<dbReference type="STRING" id="284591.Q6C6B2"/>
<evidence type="ECO:0000259" key="5">
    <source>
        <dbReference type="PROSITE" id="PS50196"/>
    </source>
</evidence>
<dbReference type="FunFam" id="2.30.29.30:FF:000454">
    <property type="entry name" value="Ran-specific GTPase-activating protein 2"/>
    <property type="match status" value="1"/>
</dbReference>
<accession>Q6C6B2</accession>
<feature type="domain" description="RanBD1" evidence="5">
    <location>
        <begin position="323"/>
        <end position="447"/>
    </location>
</feature>
<dbReference type="SUPFAM" id="SSF50729">
    <property type="entry name" value="PH domain-like"/>
    <property type="match status" value="1"/>
</dbReference>
<keyword evidence="3" id="KW-0539">Nucleus</keyword>
<feature type="compositionally biased region" description="Low complexity" evidence="4">
    <location>
        <begin position="213"/>
        <end position="237"/>
    </location>
</feature>
<dbReference type="GO" id="GO:0005634">
    <property type="term" value="C:nucleus"/>
    <property type="evidence" value="ECO:0007669"/>
    <property type="project" value="UniProtKB-SubCell"/>
</dbReference>
<evidence type="ECO:0000313" key="6">
    <source>
        <dbReference type="EMBL" id="CAG79391.1"/>
    </source>
</evidence>